<evidence type="ECO:0000313" key="2">
    <source>
        <dbReference type="Proteomes" id="UP000735302"/>
    </source>
</evidence>
<protein>
    <submittedName>
        <fullName evidence="1">Uncharacterized protein</fullName>
    </submittedName>
</protein>
<dbReference type="AlphaFoldDB" id="A0AAV4DTQ1"/>
<sequence>MASLATIGDLLDGSGWTHALTQANIATPGTAESFLKTAHVTRTRHAHHVTASALSILLHTAYDAYSCEESEPKSFDEWRWWGSRFVAKPQSSYALDGGGTKLARIIEEFEVNCLDGGTGKASTTNLKHHEHTASAQVKFSKEVGALIQVFEEMGNPFMEESEDLLVLDSREIADPAIVQSVRSIEKTGQDQYDKYMTERVIERTTSVFDPISKNQMLLFSRPPSRLPSKKKLEVTVHYSQDYTLHVKLAMATWTISSNMKIMHTPRHCPCLESFGLGQNLTLSSVWKNTAHHVERLHWLTSLYWMVLQSLIC</sequence>
<accession>A0AAV4DTQ1</accession>
<evidence type="ECO:0000313" key="1">
    <source>
        <dbReference type="EMBL" id="GFO47369.1"/>
    </source>
</evidence>
<reference evidence="1 2" key="1">
    <citation type="journal article" date="2021" name="Elife">
        <title>Chloroplast acquisition without the gene transfer in kleptoplastic sea slugs, Plakobranchus ocellatus.</title>
        <authorList>
            <person name="Maeda T."/>
            <person name="Takahashi S."/>
            <person name="Yoshida T."/>
            <person name="Shimamura S."/>
            <person name="Takaki Y."/>
            <person name="Nagai Y."/>
            <person name="Toyoda A."/>
            <person name="Suzuki Y."/>
            <person name="Arimoto A."/>
            <person name="Ishii H."/>
            <person name="Satoh N."/>
            <person name="Nishiyama T."/>
            <person name="Hasebe M."/>
            <person name="Maruyama T."/>
            <person name="Minagawa J."/>
            <person name="Obokata J."/>
            <person name="Shigenobu S."/>
        </authorList>
    </citation>
    <scope>NUCLEOTIDE SEQUENCE [LARGE SCALE GENOMIC DNA]</scope>
</reference>
<organism evidence="1 2">
    <name type="scientific">Plakobranchus ocellatus</name>
    <dbReference type="NCBI Taxonomy" id="259542"/>
    <lineage>
        <taxon>Eukaryota</taxon>
        <taxon>Metazoa</taxon>
        <taxon>Spiralia</taxon>
        <taxon>Lophotrochozoa</taxon>
        <taxon>Mollusca</taxon>
        <taxon>Gastropoda</taxon>
        <taxon>Heterobranchia</taxon>
        <taxon>Euthyneura</taxon>
        <taxon>Panpulmonata</taxon>
        <taxon>Sacoglossa</taxon>
        <taxon>Placobranchoidea</taxon>
        <taxon>Plakobranchidae</taxon>
        <taxon>Plakobranchus</taxon>
    </lineage>
</organism>
<proteinExistence type="predicted"/>
<keyword evidence="2" id="KW-1185">Reference proteome</keyword>
<comment type="caution">
    <text evidence="1">The sequence shown here is derived from an EMBL/GenBank/DDBJ whole genome shotgun (WGS) entry which is preliminary data.</text>
</comment>
<name>A0AAV4DTQ1_9GAST</name>
<dbReference type="PANTHER" id="PTHR47018">
    <property type="entry name" value="CXC DOMAIN-CONTAINING PROTEIN-RELATED"/>
    <property type="match status" value="1"/>
</dbReference>
<dbReference type="EMBL" id="BLXT01008305">
    <property type="protein sequence ID" value="GFO47369.1"/>
    <property type="molecule type" value="Genomic_DNA"/>
</dbReference>
<gene>
    <name evidence="1" type="ORF">PoB_007387400</name>
</gene>
<dbReference type="Proteomes" id="UP000735302">
    <property type="component" value="Unassembled WGS sequence"/>
</dbReference>